<dbReference type="Pfam" id="PF07293">
    <property type="entry name" value="DUF1450"/>
    <property type="match status" value="1"/>
</dbReference>
<dbReference type="OrthoDB" id="1684419at2"/>
<reference evidence="1 2" key="1">
    <citation type="submission" date="2018-11" db="EMBL/GenBank/DDBJ databases">
        <title>Genomic Encyclopedia of Type Strains, Phase IV (KMG-IV): sequencing the most valuable type-strain genomes for metagenomic binning, comparative biology and taxonomic classification.</title>
        <authorList>
            <person name="Goeker M."/>
        </authorList>
    </citation>
    <scope>NUCLEOTIDE SEQUENCE [LARGE SCALE GENOMIC DNA]</scope>
    <source>
        <strain evidence="1 2">DSM 29158</strain>
    </source>
</reference>
<organism evidence="1 2">
    <name type="scientific">Abyssicoccus albus</name>
    <dbReference type="NCBI Taxonomy" id="1817405"/>
    <lineage>
        <taxon>Bacteria</taxon>
        <taxon>Bacillati</taxon>
        <taxon>Bacillota</taxon>
        <taxon>Bacilli</taxon>
        <taxon>Bacillales</taxon>
        <taxon>Abyssicoccaceae</taxon>
    </lineage>
</organism>
<evidence type="ECO:0000313" key="1">
    <source>
        <dbReference type="EMBL" id="RPF57564.1"/>
    </source>
</evidence>
<proteinExistence type="predicted"/>
<dbReference type="Proteomes" id="UP000277108">
    <property type="component" value="Unassembled WGS sequence"/>
</dbReference>
<protein>
    <submittedName>
        <fullName evidence="1">Uncharacterized protein YuzB (UPF0349 family)</fullName>
    </submittedName>
</protein>
<dbReference type="AlphaFoldDB" id="A0A3N5BIC4"/>
<accession>A0A3N5BIC4</accession>
<evidence type="ECO:0000313" key="2">
    <source>
        <dbReference type="Proteomes" id="UP000277108"/>
    </source>
</evidence>
<dbReference type="EMBL" id="RKRK01000002">
    <property type="protein sequence ID" value="RPF57564.1"/>
    <property type="molecule type" value="Genomic_DNA"/>
</dbReference>
<gene>
    <name evidence="1" type="ORF">EDD62_0185</name>
</gene>
<dbReference type="RefSeq" id="WP_123807182.1">
    <property type="nucleotide sequence ID" value="NZ_CBCSGK010000002.1"/>
</dbReference>
<keyword evidence="2" id="KW-1185">Reference proteome</keyword>
<sequence>MYILVEMCAANIEKGSRPVFEKLEQDPRVDVIDYGCLSECGLCSNTMYAFVEGEKVAAQNPERLYDKIISKIDSIDQ</sequence>
<dbReference type="InterPro" id="IPR009910">
    <property type="entry name" value="DUF1450"/>
</dbReference>
<name>A0A3N5BIC4_9BACL</name>
<comment type="caution">
    <text evidence="1">The sequence shown here is derived from an EMBL/GenBank/DDBJ whole genome shotgun (WGS) entry which is preliminary data.</text>
</comment>